<dbReference type="AlphaFoldDB" id="A0A0S1SVA4"/>
<dbReference type="Gene3D" id="2.60.120.10">
    <property type="entry name" value="Jelly Rolls"/>
    <property type="match status" value="1"/>
</dbReference>
<accession>A0A0S1SJ82</accession>
<dbReference type="Proteomes" id="UP000069135">
    <property type="component" value="Chromosome"/>
</dbReference>
<name>A0A0S1SVA4_9BACT</name>
<dbReference type="KEGG" id="prf:PeribacterA2_0883"/>
<dbReference type="InterPro" id="IPR014710">
    <property type="entry name" value="RmlC-like_jellyroll"/>
</dbReference>
<accession>A0A0S1SVA4</accession>
<reference evidence="2" key="1">
    <citation type="submission" date="2015-10" db="EMBL/GenBank/DDBJ databases">
        <title>Analysis of five complete genome sequences for members of the class Peribacteria in the recently recognized Peregrinibacteria bacterial phylum.</title>
        <authorList>
            <person name="Anantharaman K."/>
            <person name="Brown C.T."/>
            <person name="Burstein D."/>
            <person name="Castelle C.J."/>
            <person name="Probst A.J."/>
            <person name="Thomas B.C."/>
            <person name="Williams K.H."/>
            <person name="Banfield J.F."/>
        </authorList>
    </citation>
    <scope>NUCLEOTIDE SEQUENCE [LARGE SCALE GENOMIC DNA]</scope>
</reference>
<sequence length="137" mass="15384">MDPLRIVQSQGRTLAIFVRKGISIDTSQFFTSQNDAFQFGMFERPAGHSVRPHRHPGITVESRQAAEFLYIERGEMKVTIFDDAWNVVAEEAFSDGDCMLFLAGGHTVSMLKPTRFIEVKQGPYPGDAQAKVFRDVS</sequence>
<dbReference type="STRING" id="1735162.PeribacterB2_0885"/>
<protein>
    <recommendedName>
        <fullName evidence="3">Cupin domain-containing protein</fullName>
    </recommendedName>
</protein>
<dbReference type="InterPro" id="IPR011051">
    <property type="entry name" value="RmlC_Cupin_sf"/>
</dbReference>
<accession>A0A0S1SSY3</accession>
<organism evidence="1 2">
    <name type="scientific">Candidatus Peribacter riflensis</name>
    <dbReference type="NCBI Taxonomy" id="1735162"/>
    <lineage>
        <taxon>Bacteria</taxon>
        <taxon>Candidatus Peregrinibacteriota</taxon>
        <taxon>Candidatus Peribacteria</taxon>
        <taxon>Candidatus Peribacterales</taxon>
        <taxon>Candidatus Peribacteraceae</taxon>
        <taxon>Candidatus Peribacter</taxon>
    </lineage>
</organism>
<evidence type="ECO:0008006" key="3">
    <source>
        <dbReference type="Google" id="ProtNLM"/>
    </source>
</evidence>
<accession>A0A0S1SNB3</accession>
<proteinExistence type="predicted"/>
<accession>A0A0S1SIX9</accession>
<dbReference type="EMBL" id="CP013065">
    <property type="protein sequence ID" value="ALM13551.1"/>
    <property type="molecule type" value="Genomic_DNA"/>
</dbReference>
<gene>
    <name evidence="1" type="ORF">PeribacterD1_0883</name>
</gene>
<evidence type="ECO:0000313" key="1">
    <source>
        <dbReference type="EMBL" id="ALM13551.1"/>
    </source>
</evidence>
<reference evidence="1 2" key="2">
    <citation type="journal article" date="2016" name="PeerJ">
        <title>Analysis of five complete genome sequences for members of the class Peribacteria in the recently recognized Peregrinibacteria bacterial phylum.</title>
        <authorList>
            <person name="Anantharaman K."/>
            <person name="Brown C.T."/>
            <person name="Burstein D."/>
            <person name="Castelle C.J."/>
            <person name="Probst A.J."/>
            <person name="Thomas B.C."/>
            <person name="Williams K.H."/>
            <person name="Banfield J.F."/>
        </authorList>
    </citation>
    <scope>NUCLEOTIDE SEQUENCE [LARGE SCALE GENOMIC DNA]</scope>
    <source>
        <strain evidence="1">RIFOXYD1_FULL_PER-ii_59_16</strain>
    </source>
</reference>
<evidence type="ECO:0000313" key="2">
    <source>
        <dbReference type="Proteomes" id="UP000069135"/>
    </source>
</evidence>
<dbReference type="SUPFAM" id="SSF51182">
    <property type="entry name" value="RmlC-like cupins"/>
    <property type="match status" value="1"/>
</dbReference>